<proteinExistence type="predicted"/>
<comment type="caution">
    <text evidence="2">The sequence shown here is derived from an EMBL/GenBank/DDBJ whole genome shotgun (WGS) entry which is preliminary data.</text>
</comment>
<dbReference type="EMBL" id="JARVII010000010">
    <property type="protein sequence ID" value="MDG9699344.1"/>
    <property type="molecule type" value="Genomic_DNA"/>
</dbReference>
<accession>A0AAW6RGT1</accession>
<evidence type="ECO:0008006" key="4">
    <source>
        <dbReference type="Google" id="ProtNLM"/>
    </source>
</evidence>
<evidence type="ECO:0000313" key="2">
    <source>
        <dbReference type="EMBL" id="MDG9699344.1"/>
    </source>
</evidence>
<evidence type="ECO:0000256" key="1">
    <source>
        <dbReference type="SAM" id="MobiDB-lite"/>
    </source>
</evidence>
<organism evidence="2 3">
    <name type="scientific">Ottowia cancrivicina</name>
    <dbReference type="NCBI Taxonomy" id="3040346"/>
    <lineage>
        <taxon>Bacteria</taxon>
        <taxon>Pseudomonadati</taxon>
        <taxon>Pseudomonadota</taxon>
        <taxon>Betaproteobacteria</taxon>
        <taxon>Burkholderiales</taxon>
        <taxon>Comamonadaceae</taxon>
        <taxon>Ottowia</taxon>
    </lineage>
</organism>
<gene>
    <name evidence="2" type="ORF">QB898_06335</name>
</gene>
<dbReference type="AlphaFoldDB" id="A0AAW6RGT1"/>
<dbReference type="RefSeq" id="WP_279524260.1">
    <property type="nucleotide sequence ID" value="NZ_JARVII010000010.1"/>
</dbReference>
<dbReference type="Proteomes" id="UP001237156">
    <property type="component" value="Unassembled WGS sequence"/>
</dbReference>
<protein>
    <recommendedName>
        <fullName evidence="4">Lipoprotein</fullName>
    </recommendedName>
</protein>
<reference evidence="2 3" key="1">
    <citation type="submission" date="2023-04" db="EMBL/GenBank/DDBJ databases">
        <title>Ottowia paracancer sp. nov., isolated from human stomach.</title>
        <authorList>
            <person name="Song Y."/>
        </authorList>
    </citation>
    <scope>NUCLEOTIDE SEQUENCE [LARGE SCALE GENOMIC DNA]</scope>
    <source>
        <strain evidence="2 3">10c7w1</strain>
    </source>
</reference>
<name>A0AAW6RGT1_9BURK</name>
<feature type="region of interest" description="Disordered" evidence="1">
    <location>
        <begin position="1"/>
        <end position="23"/>
    </location>
</feature>
<sequence>MFRTPMAGSRFILGTGKSNQKNRRFPCRNREEPEMQKVLLLCFTAVFLTGCSAFSHMLAKPVVSGGKGIWKYEGTTIYGSASSFRVRDIQDARFSVSNFLEGRYKVGYELGECPCPDLDTLKIAIKRKGELMFCVEGVPVKQEFGVGFVPVNIFGYNPNIAHNENIRSYHFHGIDFRGGYPKVYFRPDETYEFHYLYKPKEENPCRCEIAPIMLHADHFGGAVDDAKKDDIYKKGECSFD</sequence>
<evidence type="ECO:0000313" key="3">
    <source>
        <dbReference type="Proteomes" id="UP001237156"/>
    </source>
</evidence>
<keyword evidence="3" id="KW-1185">Reference proteome</keyword>